<comment type="caution">
    <text evidence="2">The sequence shown here is derived from an EMBL/GenBank/DDBJ whole genome shotgun (WGS) entry which is preliminary data.</text>
</comment>
<evidence type="ECO:0000313" key="3">
    <source>
        <dbReference type="Proteomes" id="UP000324222"/>
    </source>
</evidence>
<evidence type="ECO:0000256" key="1">
    <source>
        <dbReference type="SAM" id="MobiDB-lite"/>
    </source>
</evidence>
<proteinExistence type="predicted"/>
<sequence>MLPSPPRLSFSHCQLTTHVITNSGSRDASGIKFPHSASTRVPQSYIAAPLRARRRRAIGTLNVTLEGAEERRPSSEREAVIDTYRRKKNGTARRIRTFVFGKKKDTSATRVILAGNHENGESTGVHVAQSGHLAYSSIKTSETAPSGSLHKGECVARCPPHNHHHHHHQECRHQHVKGFMDTKKIRHSSFLNSLLGTKHVKFLPRSERGVLLEGGSGSRVPFSPPRNTQHPSKATDASSGGGRGPGDATHKRAEEPPSLFKTGGNKTLPSACRYDTDTEETQRARRRRQAMEDVTSSLETDTNLQTLPQTSENVDFDNATSLVTSLINSTLKEEEGLQEAMTEQSREAQGGEGEGAASHAPEVLVHQPGEVRDSCHCELSHLTCQGTHLRNISARIVGEMKQL</sequence>
<protein>
    <submittedName>
        <fullName evidence="2">Uncharacterized protein</fullName>
    </submittedName>
</protein>
<feature type="compositionally biased region" description="Polar residues" evidence="1">
    <location>
        <begin position="294"/>
        <end position="304"/>
    </location>
</feature>
<dbReference type="Proteomes" id="UP000324222">
    <property type="component" value="Unassembled WGS sequence"/>
</dbReference>
<evidence type="ECO:0000313" key="2">
    <source>
        <dbReference type="EMBL" id="MPC86368.1"/>
    </source>
</evidence>
<organism evidence="2 3">
    <name type="scientific">Portunus trituberculatus</name>
    <name type="common">Swimming crab</name>
    <name type="synonym">Neptunus trituberculatus</name>
    <dbReference type="NCBI Taxonomy" id="210409"/>
    <lineage>
        <taxon>Eukaryota</taxon>
        <taxon>Metazoa</taxon>
        <taxon>Ecdysozoa</taxon>
        <taxon>Arthropoda</taxon>
        <taxon>Crustacea</taxon>
        <taxon>Multicrustacea</taxon>
        <taxon>Malacostraca</taxon>
        <taxon>Eumalacostraca</taxon>
        <taxon>Eucarida</taxon>
        <taxon>Decapoda</taxon>
        <taxon>Pleocyemata</taxon>
        <taxon>Brachyura</taxon>
        <taxon>Eubrachyura</taxon>
        <taxon>Portunoidea</taxon>
        <taxon>Portunidae</taxon>
        <taxon>Portuninae</taxon>
        <taxon>Portunus</taxon>
    </lineage>
</organism>
<dbReference type="EMBL" id="VSRR010071242">
    <property type="protein sequence ID" value="MPC86368.1"/>
    <property type="molecule type" value="Genomic_DNA"/>
</dbReference>
<gene>
    <name evidence="2" type="ORF">E2C01_081193</name>
</gene>
<name>A0A5B7J0F6_PORTR</name>
<feature type="compositionally biased region" description="Basic and acidic residues" evidence="1">
    <location>
        <begin position="274"/>
        <end position="283"/>
    </location>
</feature>
<keyword evidence="3" id="KW-1185">Reference proteome</keyword>
<feature type="region of interest" description="Disordered" evidence="1">
    <location>
        <begin position="212"/>
        <end position="304"/>
    </location>
</feature>
<feature type="region of interest" description="Disordered" evidence="1">
    <location>
        <begin position="334"/>
        <end position="358"/>
    </location>
</feature>
<dbReference type="OrthoDB" id="6372394at2759"/>
<accession>A0A5B7J0F6</accession>
<feature type="compositionally biased region" description="Polar residues" evidence="1">
    <location>
        <begin position="225"/>
        <end position="238"/>
    </location>
</feature>
<reference evidence="2 3" key="1">
    <citation type="submission" date="2019-05" db="EMBL/GenBank/DDBJ databases">
        <title>Another draft genome of Portunus trituberculatus and its Hox gene families provides insights of decapod evolution.</title>
        <authorList>
            <person name="Jeong J.-H."/>
            <person name="Song I."/>
            <person name="Kim S."/>
            <person name="Choi T."/>
            <person name="Kim D."/>
            <person name="Ryu S."/>
            <person name="Kim W."/>
        </authorList>
    </citation>
    <scope>NUCLEOTIDE SEQUENCE [LARGE SCALE GENOMIC DNA]</scope>
    <source>
        <tissue evidence="2">Muscle</tissue>
    </source>
</reference>
<dbReference type="AlphaFoldDB" id="A0A5B7J0F6"/>